<protein>
    <submittedName>
        <fullName evidence="1">Uncharacterized protein</fullName>
    </submittedName>
</protein>
<dbReference type="EMBL" id="GBXM01060693">
    <property type="protein sequence ID" value="JAH47884.1"/>
    <property type="molecule type" value="Transcribed_RNA"/>
</dbReference>
<reference evidence="1" key="1">
    <citation type="submission" date="2014-11" db="EMBL/GenBank/DDBJ databases">
        <authorList>
            <person name="Amaro Gonzalez C."/>
        </authorList>
    </citation>
    <scope>NUCLEOTIDE SEQUENCE</scope>
</reference>
<evidence type="ECO:0000313" key="1">
    <source>
        <dbReference type="EMBL" id="JAH47884.1"/>
    </source>
</evidence>
<name>A0A0E9T2T4_ANGAN</name>
<dbReference type="AlphaFoldDB" id="A0A0E9T2T4"/>
<accession>A0A0E9T2T4</accession>
<sequence>MPLILDEMLDVRWPHTFGHIVFKNIDVIFYGSLHNFAYMI</sequence>
<organism evidence="1">
    <name type="scientific">Anguilla anguilla</name>
    <name type="common">European freshwater eel</name>
    <name type="synonym">Muraena anguilla</name>
    <dbReference type="NCBI Taxonomy" id="7936"/>
    <lineage>
        <taxon>Eukaryota</taxon>
        <taxon>Metazoa</taxon>
        <taxon>Chordata</taxon>
        <taxon>Craniata</taxon>
        <taxon>Vertebrata</taxon>
        <taxon>Euteleostomi</taxon>
        <taxon>Actinopterygii</taxon>
        <taxon>Neopterygii</taxon>
        <taxon>Teleostei</taxon>
        <taxon>Anguilliformes</taxon>
        <taxon>Anguillidae</taxon>
        <taxon>Anguilla</taxon>
    </lineage>
</organism>
<reference evidence="1" key="2">
    <citation type="journal article" date="2015" name="Fish Shellfish Immunol.">
        <title>Early steps in the European eel (Anguilla anguilla)-Vibrio vulnificus interaction in the gills: Role of the RtxA13 toxin.</title>
        <authorList>
            <person name="Callol A."/>
            <person name="Pajuelo D."/>
            <person name="Ebbesson L."/>
            <person name="Teles M."/>
            <person name="MacKenzie S."/>
            <person name="Amaro C."/>
        </authorList>
    </citation>
    <scope>NUCLEOTIDE SEQUENCE</scope>
</reference>
<proteinExistence type="predicted"/>